<dbReference type="AlphaFoldDB" id="A0A7W8LAL4"/>
<comment type="caution">
    <text evidence="1">The sequence shown here is derived from an EMBL/GenBank/DDBJ whole genome shotgun (WGS) entry which is preliminary data.</text>
</comment>
<protein>
    <submittedName>
        <fullName evidence="1">Uncharacterized protein</fullName>
    </submittedName>
</protein>
<evidence type="ECO:0000313" key="1">
    <source>
        <dbReference type="EMBL" id="MBB5403461.1"/>
    </source>
</evidence>
<dbReference type="EMBL" id="JACHDE010000013">
    <property type="protein sequence ID" value="MBB5403461.1"/>
    <property type="molecule type" value="Genomic_DNA"/>
</dbReference>
<reference evidence="1 2" key="1">
    <citation type="submission" date="2020-08" db="EMBL/GenBank/DDBJ databases">
        <title>Genomic Encyclopedia of Type Strains, Phase IV (KMG-V): Genome sequencing to study the core and pangenomes of soil and plant-associated prokaryotes.</title>
        <authorList>
            <person name="Whitman W."/>
        </authorList>
    </citation>
    <scope>NUCLEOTIDE SEQUENCE [LARGE SCALE GENOMIC DNA]</scope>
    <source>
        <strain evidence="1 2">JPY162</strain>
    </source>
</reference>
<proteinExistence type="predicted"/>
<evidence type="ECO:0000313" key="2">
    <source>
        <dbReference type="Proteomes" id="UP000592820"/>
    </source>
</evidence>
<accession>A0A7W8LAL4</accession>
<gene>
    <name evidence="1" type="ORF">HDG41_005549</name>
</gene>
<sequence>MQAGAWLERIASTVARHIDRDQPELGRQPLDLRVPRERLHADAVDQDQRFAAALLQIASDALI</sequence>
<dbReference type="RefSeq" id="WP_311733515.1">
    <property type="nucleotide sequence ID" value="NZ_JACHDE010000013.1"/>
</dbReference>
<dbReference type="Proteomes" id="UP000592820">
    <property type="component" value="Unassembled WGS sequence"/>
</dbReference>
<name>A0A7W8LAL4_9BURK</name>
<organism evidence="1 2">
    <name type="scientific">Paraburkholderia youngii</name>
    <dbReference type="NCBI Taxonomy" id="2782701"/>
    <lineage>
        <taxon>Bacteria</taxon>
        <taxon>Pseudomonadati</taxon>
        <taxon>Pseudomonadota</taxon>
        <taxon>Betaproteobacteria</taxon>
        <taxon>Burkholderiales</taxon>
        <taxon>Burkholderiaceae</taxon>
        <taxon>Paraburkholderia</taxon>
    </lineage>
</organism>